<keyword evidence="1" id="KW-1133">Transmembrane helix</keyword>
<evidence type="ECO:0000313" key="3">
    <source>
        <dbReference type="Proteomes" id="UP000660745"/>
    </source>
</evidence>
<sequence>MAFFGWLLLAAAYYFYITIFHTIWLFIWLLLGFGWVSAGVWSFTAVISYLSIRAYARACVTLTIAVTIGACLWHTDWPKASVRSMIWLHGEAFTEVATAYERGRPVMVPSWMKSLAIDGEVQAQENGLYFPVFVDEWRAETGEGFAYIPGTPSRHKLLQTADGDLGVPTHDLGDGWWWVE</sequence>
<accession>A0A918A116</accession>
<keyword evidence="1" id="KW-0812">Transmembrane</keyword>
<keyword evidence="1" id="KW-0472">Membrane</keyword>
<dbReference type="AlphaFoldDB" id="A0A918A116"/>
<feature type="transmembrane region" description="Helical" evidence="1">
    <location>
        <begin position="55"/>
        <end position="75"/>
    </location>
</feature>
<dbReference type="EMBL" id="BMNK01000002">
    <property type="protein sequence ID" value="GGP03315.1"/>
    <property type="molecule type" value="Genomic_DNA"/>
</dbReference>
<keyword evidence="3" id="KW-1185">Reference proteome</keyword>
<reference evidence="2" key="1">
    <citation type="journal article" date="2014" name="Int. J. Syst. Evol. Microbiol.">
        <title>Complete genome sequence of Corynebacterium casei LMG S-19264T (=DSM 44701T), isolated from a smear-ripened cheese.</title>
        <authorList>
            <consortium name="US DOE Joint Genome Institute (JGI-PGF)"/>
            <person name="Walter F."/>
            <person name="Albersmeier A."/>
            <person name="Kalinowski J."/>
            <person name="Ruckert C."/>
        </authorList>
    </citation>
    <scope>NUCLEOTIDE SEQUENCE</scope>
    <source>
        <strain evidence="2">CGMCC 4.7430</strain>
    </source>
</reference>
<evidence type="ECO:0000313" key="2">
    <source>
        <dbReference type="EMBL" id="GGP03315.1"/>
    </source>
</evidence>
<feature type="transmembrane region" description="Helical" evidence="1">
    <location>
        <begin position="12"/>
        <end position="35"/>
    </location>
</feature>
<evidence type="ECO:0000256" key="1">
    <source>
        <dbReference type="SAM" id="Phobius"/>
    </source>
</evidence>
<reference evidence="2" key="2">
    <citation type="submission" date="2020-09" db="EMBL/GenBank/DDBJ databases">
        <authorList>
            <person name="Sun Q."/>
            <person name="Zhou Y."/>
        </authorList>
    </citation>
    <scope>NUCLEOTIDE SEQUENCE</scope>
    <source>
        <strain evidence="2">CGMCC 4.7430</strain>
    </source>
</reference>
<proteinExistence type="predicted"/>
<name>A0A918A116_9ACTN</name>
<comment type="caution">
    <text evidence="2">The sequence shown here is derived from an EMBL/GenBank/DDBJ whole genome shotgun (WGS) entry which is preliminary data.</text>
</comment>
<dbReference type="Proteomes" id="UP000660745">
    <property type="component" value="Unassembled WGS sequence"/>
</dbReference>
<organism evidence="2 3">
    <name type="scientific">Nonomuraea glycinis</name>
    <dbReference type="NCBI Taxonomy" id="2047744"/>
    <lineage>
        <taxon>Bacteria</taxon>
        <taxon>Bacillati</taxon>
        <taxon>Actinomycetota</taxon>
        <taxon>Actinomycetes</taxon>
        <taxon>Streptosporangiales</taxon>
        <taxon>Streptosporangiaceae</taxon>
        <taxon>Nonomuraea</taxon>
    </lineage>
</organism>
<protein>
    <submittedName>
        <fullName evidence="2">Uncharacterized protein</fullName>
    </submittedName>
</protein>
<gene>
    <name evidence="2" type="ORF">GCM10012278_14040</name>
</gene>